<evidence type="ECO:0000256" key="1">
    <source>
        <dbReference type="ARBA" id="ARBA00022723"/>
    </source>
</evidence>
<keyword evidence="3" id="KW-0175">Coiled coil</keyword>
<sequence>MEQEIAKNPLNLAKWALASVDQKIKTSPFQVNTRFALDPRISHERQLELRKAFIEIDADKSGAISLEEILNFLRGINDEVDENYVKAIFESMDVNKDGGVSIDEFINGYLEQVNGLSEAIARYNQTVAAKNKELATLKEQLEEAKKVEKMNTYGIMEGSTLTVRVIEAQNLNIVTGRPTAYVNLICERQQIATKPIPSDKNPNWDETFSFKITMGTGELLVQVFNKGTVSKDDLLGTCSIPLQDFRDQSKHEGWYQLTGRVTNARIMLAIQWIHRQTEYLEGIISGMENDVVQDVAEKDRIEAELRKLGTNPLGMFHKESWVDRLESKVVHEVHEFTDKHFKSVGNWNTILTIGIFMVAILGIGTSFDKPDFGNVTWACWGFMGMIKGWDTKRYRLGMITLAAMILFDLLWIACDSEFLVFEVHSDPAINAKRFSFVMGFFDFVLKVLLFPVIVRCYMKSKEDDSQAIFNT</sequence>
<evidence type="ECO:0000313" key="8">
    <source>
        <dbReference type="Proteomes" id="UP001162131"/>
    </source>
</evidence>
<dbReference type="GO" id="GO:0016020">
    <property type="term" value="C:membrane"/>
    <property type="evidence" value="ECO:0007669"/>
    <property type="project" value="TreeGrafter"/>
</dbReference>
<dbReference type="Gene3D" id="2.60.40.150">
    <property type="entry name" value="C2 domain"/>
    <property type="match status" value="1"/>
</dbReference>
<feature type="transmembrane region" description="Helical" evidence="4">
    <location>
        <begin position="396"/>
        <end position="413"/>
    </location>
</feature>
<dbReference type="PANTHER" id="PTHR45911:SF4">
    <property type="entry name" value="MULTIPLE C2 AND TRANSMEMBRANE DOMAIN-CONTAINING PROTEIN"/>
    <property type="match status" value="1"/>
</dbReference>
<dbReference type="SUPFAM" id="SSF49562">
    <property type="entry name" value="C2 domain (Calcium/lipid-binding domain, CaLB)"/>
    <property type="match status" value="1"/>
</dbReference>
<dbReference type="PANTHER" id="PTHR45911">
    <property type="entry name" value="C2 DOMAIN-CONTAINING PROTEIN"/>
    <property type="match status" value="1"/>
</dbReference>
<feature type="domain" description="C2" evidence="5">
    <location>
        <begin position="140"/>
        <end position="255"/>
    </location>
</feature>
<dbReference type="PROSITE" id="PS00018">
    <property type="entry name" value="EF_HAND_1"/>
    <property type="match status" value="1"/>
</dbReference>
<dbReference type="EMBL" id="CAJZBQ010000041">
    <property type="protein sequence ID" value="CAG9326723.1"/>
    <property type="molecule type" value="Genomic_DNA"/>
</dbReference>
<dbReference type="SMART" id="SM00054">
    <property type="entry name" value="EFh"/>
    <property type="match status" value="2"/>
</dbReference>
<evidence type="ECO:0000256" key="2">
    <source>
        <dbReference type="ARBA" id="ARBA00022837"/>
    </source>
</evidence>
<comment type="caution">
    <text evidence="7">The sequence shown here is derived from an EMBL/GenBank/DDBJ whole genome shotgun (WGS) entry which is preliminary data.</text>
</comment>
<dbReference type="PROSITE" id="PS50222">
    <property type="entry name" value="EF_HAND_2"/>
    <property type="match status" value="2"/>
</dbReference>
<dbReference type="Pfam" id="PF00168">
    <property type="entry name" value="C2"/>
    <property type="match status" value="1"/>
</dbReference>
<gene>
    <name evidence="7" type="ORF">BSTOLATCC_MIC41991</name>
</gene>
<evidence type="ECO:0000259" key="5">
    <source>
        <dbReference type="PROSITE" id="PS50004"/>
    </source>
</evidence>
<evidence type="ECO:0000256" key="3">
    <source>
        <dbReference type="SAM" id="Coils"/>
    </source>
</evidence>
<dbReference type="GO" id="GO:0005509">
    <property type="term" value="F:calcium ion binding"/>
    <property type="evidence" value="ECO:0007669"/>
    <property type="project" value="InterPro"/>
</dbReference>
<keyword evidence="2" id="KW-0106">Calcium</keyword>
<dbReference type="InterPro" id="IPR011992">
    <property type="entry name" value="EF-hand-dom_pair"/>
</dbReference>
<dbReference type="InterPro" id="IPR018247">
    <property type="entry name" value="EF_Hand_1_Ca_BS"/>
</dbReference>
<dbReference type="CDD" id="cd00051">
    <property type="entry name" value="EFh"/>
    <property type="match status" value="1"/>
</dbReference>
<organism evidence="7 8">
    <name type="scientific">Blepharisma stoltei</name>
    <dbReference type="NCBI Taxonomy" id="1481888"/>
    <lineage>
        <taxon>Eukaryota</taxon>
        <taxon>Sar</taxon>
        <taxon>Alveolata</taxon>
        <taxon>Ciliophora</taxon>
        <taxon>Postciliodesmatophora</taxon>
        <taxon>Heterotrichea</taxon>
        <taxon>Heterotrichida</taxon>
        <taxon>Blepharismidae</taxon>
        <taxon>Blepharisma</taxon>
    </lineage>
</organism>
<evidence type="ECO:0000259" key="6">
    <source>
        <dbReference type="PROSITE" id="PS50222"/>
    </source>
</evidence>
<evidence type="ECO:0000256" key="4">
    <source>
        <dbReference type="SAM" id="Phobius"/>
    </source>
</evidence>
<keyword evidence="4" id="KW-0472">Membrane</keyword>
<dbReference type="Proteomes" id="UP001162131">
    <property type="component" value="Unassembled WGS sequence"/>
</dbReference>
<dbReference type="InterPro" id="IPR002048">
    <property type="entry name" value="EF_hand_dom"/>
</dbReference>
<feature type="coiled-coil region" evidence="3">
    <location>
        <begin position="113"/>
        <end position="151"/>
    </location>
</feature>
<dbReference type="InterPro" id="IPR000008">
    <property type="entry name" value="C2_dom"/>
</dbReference>
<keyword evidence="4" id="KW-0812">Transmembrane</keyword>
<dbReference type="SUPFAM" id="SSF47473">
    <property type="entry name" value="EF-hand"/>
    <property type="match status" value="1"/>
</dbReference>
<dbReference type="Gene3D" id="1.10.238.10">
    <property type="entry name" value="EF-hand"/>
    <property type="match status" value="1"/>
</dbReference>
<dbReference type="InterPro" id="IPR035892">
    <property type="entry name" value="C2_domain_sf"/>
</dbReference>
<dbReference type="AlphaFoldDB" id="A0AAU9JLZ7"/>
<keyword evidence="8" id="KW-1185">Reference proteome</keyword>
<feature type="domain" description="EF-hand" evidence="6">
    <location>
        <begin position="44"/>
        <end position="79"/>
    </location>
</feature>
<evidence type="ECO:0000313" key="7">
    <source>
        <dbReference type="EMBL" id="CAG9326723.1"/>
    </source>
</evidence>
<keyword evidence="4" id="KW-1133">Transmembrane helix</keyword>
<feature type="transmembrane region" description="Helical" evidence="4">
    <location>
        <begin position="433"/>
        <end position="454"/>
    </location>
</feature>
<proteinExistence type="predicted"/>
<feature type="domain" description="EF-hand" evidence="6">
    <location>
        <begin position="80"/>
        <end position="115"/>
    </location>
</feature>
<feature type="transmembrane region" description="Helical" evidence="4">
    <location>
        <begin position="347"/>
        <end position="366"/>
    </location>
</feature>
<dbReference type="Pfam" id="PF13499">
    <property type="entry name" value="EF-hand_7"/>
    <property type="match status" value="1"/>
</dbReference>
<name>A0AAU9JLZ7_9CILI</name>
<evidence type="ECO:0008006" key="9">
    <source>
        <dbReference type="Google" id="ProtNLM"/>
    </source>
</evidence>
<reference evidence="7" key="1">
    <citation type="submission" date="2021-09" db="EMBL/GenBank/DDBJ databases">
        <authorList>
            <consortium name="AG Swart"/>
            <person name="Singh M."/>
            <person name="Singh A."/>
            <person name="Seah K."/>
            <person name="Emmerich C."/>
        </authorList>
    </citation>
    <scope>NUCLEOTIDE SEQUENCE</scope>
    <source>
        <strain evidence="7">ATCC30299</strain>
    </source>
</reference>
<keyword evidence="1" id="KW-0479">Metal-binding</keyword>
<dbReference type="SMART" id="SM00239">
    <property type="entry name" value="C2"/>
    <property type="match status" value="1"/>
</dbReference>
<protein>
    <recommendedName>
        <fullName evidence="9">C2 domain-containing protein</fullName>
    </recommendedName>
</protein>
<dbReference type="CDD" id="cd00030">
    <property type="entry name" value="C2"/>
    <property type="match status" value="1"/>
</dbReference>
<accession>A0AAU9JLZ7</accession>
<dbReference type="PROSITE" id="PS50004">
    <property type="entry name" value="C2"/>
    <property type="match status" value="1"/>
</dbReference>